<dbReference type="Proteomes" id="UP000267142">
    <property type="component" value="Segment"/>
</dbReference>
<proteinExistence type="predicted"/>
<dbReference type="GeneID" id="55611827"/>
<evidence type="ECO:0000313" key="1">
    <source>
        <dbReference type="EMBL" id="AYD86160.1"/>
    </source>
</evidence>
<reference evidence="1 2" key="1">
    <citation type="submission" date="2018-08" db="EMBL/GenBank/DDBJ databases">
        <authorList>
            <person name="Solberg C.E."/>
            <person name="Bonilla J.A."/>
            <person name="Klyczek K."/>
            <person name="Garlena R.A."/>
            <person name="Russell D.A."/>
            <person name="Pope W.H."/>
            <person name="Jacobs-Sera D."/>
            <person name="Hatfull G.F."/>
        </authorList>
    </citation>
    <scope>NUCLEOTIDE SEQUENCE [LARGE SCALE GENOMIC DNA]</scope>
</reference>
<name>A0A386KLC1_9CAUD</name>
<accession>A0A386KLC1</accession>
<dbReference type="RefSeq" id="YP_009841636.1">
    <property type="nucleotide sequence ID" value="NC_048733.1"/>
</dbReference>
<keyword evidence="2" id="KW-1185">Reference proteome</keyword>
<gene>
    <name evidence="1" type="primary">17</name>
    <name evidence="1" type="ORF">SEA_BURRO_17</name>
</gene>
<organism evidence="1 2">
    <name type="scientific">Microbacterium phage Burro</name>
    <dbReference type="NCBI Taxonomy" id="2315703"/>
    <lineage>
        <taxon>Viruses</taxon>
        <taxon>Duplodnaviria</taxon>
        <taxon>Heunggongvirae</taxon>
        <taxon>Uroviricota</taxon>
        <taxon>Caudoviricetes</taxon>
        <taxon>Burrovirus</taxon>
        <taxon>Burrovirus burro</taxon>
    </lineage>
</organism>
<protein>
    <submittedName>
        <fullName evidence="1">Uncharacterized protein</fullName>
    </submittedName>
</protein>
<sequence length="159" mass="17441">MSFTTTDLVNNRVLVEGTDRLGHIGRTVLDSTQFLELSARDDHSLAHEAFDAEVRAFYAPLTAAAEKLEAAHQVQAEDLFTEVVQEAVEATAGQQEIRVRLSRDTVILRLIEQGDDERLIWVNDSIEITAPVTSTEVHEPETDVVLETGAGNEGSEPTA</sequence>
<dbReference type="KEGG" id="vg:55611827"/>
<dbReference type="EMBL" id="MH825698">
    <property type="protein sequence ID" value="AYD86160.1"/>
    <property type="molecule type" value="Genomic_DNA"/>
</dbReference>
<evidence type="ECO:0000313" key="2">
    <source>
        <dbReference type="Proteomes" id="UP000267142"/>
    </source>
</evidence>